<dbReference type="EMBL" id="CCAE010000016">
    <property type="protein sequence ID" value="CDN87867.1"/>
    <property type="molecule type" value="Genomic_DNA"/>
</dbReference>
<evidence type="ECO:0000256" key="1">
    <source>
        <dbReference type="SAM" id="Phobius"/>
    </source>
</evidence>
<keyword evidence="1" id="KW-0812">Transmembrane</keyword>
<protein>
    <recommendedName>
        <fullName evidence="4">YGGT family protein</fullName>
    </recommendedName>
</protein>
<dbReference type="AlphaFoldDB" id="A0A1L1PLR0"/>
<dbReference type="Proteomes" id="UP000028878">
    <property type="component" value="Unassembled WGS sequence"/>
</dbReference>
<reference evidence="3" key="1">
    <citation type="submission" date="2014-02" db="EMBL/GenBank/DDBJ databases">
        <authorList>
            <person name="Gan H."/>
        </authorList>
    </citation>
    <scope>NUCLEOTIDE SEQUENCE [LARGE SCALE GENOMIC DNA]</scope>
    <source>
        <strain evidence="3">S1</strain>
    </source>
</reference>
<evidence type="ECO:0008006" key="4">
    <source>
        <dbReference type="Google" id="ProtNLM"/>
    </source>
</evidence>
<name>A0A1L1PLR0_HYDIT</name>
<keyword evidence="1" id="KW-1133">Transmembrane helix</keyword>
<proteinExistence type="predicted"/>
<sequence length="99" mass="11058">MLLLLSAVKLICEIALMSLFGQWVVGLLAGGKRDTNIFYQILAQVGRPFVVLARFITPRSIVLDRHVPLVAFLVLAFAWIVVTALRIQHCLRIGVELCK</sequence>
<evidence type="ECO:0000313" key="2">
    <source>
        <dbReference type="EMBL" id="CDN87867.1"/>
    </source>
</evidence>
<dbReference type="RefSeq" id="WP_009520637.1">
    <property type="nucleotide sequence ID" value="NZ_CCAE010000016.1"/>
</dbReference>
<keyword evidence="3" id="KW-1185">Reference proteome</keyword>
<keyword evidence="1" id="KW-0472">Membrane</keyword>
<evidence type="ECO:0000313" key="3">
    <source>
        <dbReference type="Proteomes" id="UP000028878"/>
    </source>
</evidence>
<gene>
    <name evidence="2" type="ORF">BN948_02295</name>
</gene>
<accession>A0A1L1PLR0</accession>
<feature type="transmembrane region" description="Helical" evidence="1">
    <location>
        <begin position="69"/>
        <end position="87"/>
    </location>
</feature>
<organism evidence="2 3">
    <name type="scientific">Hydrogenophaga intermedia</name>
    <dbReference type="NCBI Taxonomy" id="65786"/>
    <lineage>
        <taxon>Bacteria</taxon>
        <taxon>Pseudomonadati</taxon>
        <taxon>Pseudomonadota</taxon>
        <taxon>Betaproteobacteria</taxon>
        <taxon>Burkholderiales</taxon>
        <taxon>Comamonadaceae</taxon>
        <taxon>Hydrogenophaga</taxon>
    </lineage>
</organism>
<reference evidence="3" key="2">
    <citation type="submission" date="2014-11" db="EMBL/GenBank/DDBJ databases">
        <title>Draft genome sequence of Hydrogenophaga intermedia S1.</title>
        <authorList>
            <person name="Gan H.M."/>
            <person name="Chew T.H."/>
            <person name="Stolz A."/>
        </authorList>
    </citation>
    <scope>NUCLEOTIDE SEQUENCE [LARGE SCALE GENOMIC DNA]</scope>
    <source>
        <strain evidence="3">S1</strain>
    </source>
</reference>